<organism evidence="2 3">
    <name type="scientific">Glutinoglossum americanum</name>
    <dbReference type="NCBI Taxonomy" id="1670608"/>
    <lineage>
        <taxon>Eukaryota</taxon>
        <taxon>Fungi</taxon>
        <taxon>Dikarya</taxon>
        <taxon>Ascomycota</taxon>
        <taxon>Pezizomycotina</taxon>
        <taxon>Geoglossomycetes</taxon>
        <taxon>Geoglossales</taxon>
        <taxon>Geoglossaceae</taxon>
        <taxon>Glutinoglossum</taxon>
    </lineage>
</organism>
<evidence type="ECO:0000313" key="2">
    <source>
        <dbReference type="EMBL" id="KAH0542495.1"/>
    </source>
</evidence>
<feature type="compositionally biased region" description="Polar residues" evidence="1">
    <location>
        <begin position="664"/>
        <end position="675"/>
    </location>
</feature>
<dbReference type="InterPro" id="IPR039327">
    <property type="entry name" value="CON7-like"/>
</dbReference>
<evidence type="ECO:0008006" key="4">
    <source>
        <dbReference type="Google" id="ProtNLM"/>
    </source>
</evidence>
<feature type="compositionally biased region" description="Low complexity" evidence="1">
    <location>
        <begin position="625"/>
        <end position="634"/>
    </location>
</feature>
<feature type="compositionally biased region" description="Basic and acidic residues" evidence="1">
    <location>
        <begin position="808"/>
        <end position="819"/>
    </location>
</feature>
<feature type="compositionally biased region" description="Basic and acidic residues" evidence="1">
    <location>
        <begin position="310"/>
        <end position="320"/>
    </location>
</feature>
<dbReference type="EMBL" id="JAGHQL010000052">
    <property type="protein sequence ID" value="KAH0542495.1"/>
    <property type="molecule type" value="Genomic_DNA"/>
</dbReference>
<feature type="compositionally biased region" description="Low complexity" evidence="1">
    <location>
        <begin position="191"/>
        <end position="203"/>
    </location>
</feature>
<dbReference type="GO" id="GO:0006355">
    <property type="term" value="P:regulation of DNA-templated transcription"/>
    <property type="evidence" value="ECO:0007669"/>
    <property type="project" value="InterPro"/>
</dbReference>
<dbReference type="OrthoDB" id="5431013at2759"/>
<evidence type="ECO:0000256" key="1">
    <source>
        <dbReference type="SAM" id="MobiDB-lite"/>
    </source>
</evidence>
<evidence type="ECO:0000313" key="3">
    <source>
        <dbReference type="Proteomes" id="UP000698800"/>
    </source>
</evidence>
<feature type="compositionally biased region" description="Low complexity" evidence="1">
    <location>
        <begin position="792"/>
        <end position="801"/>
    </location>
</feature>
<feature type="compositionally biased region" description="Polar residues" evidence="1">
    <location>
        <begin position="698"/>
        <end position="712"/>
    </location>
</feature>
<feature type="region of interest" description="Disordered" evidence="1">
    <location>
        <begin position="190"/>
        <end position="232"/>
    </location>
</feature>
<dbReference type="AlphaFoldDB" id="A0A9P8L3Y2"/>
<reference evidence="2" key="1">
    <citation type="submission" date="2021-03" db="EMBL/GenBank/DDBJ databases">
        <title>Comparative genomics and phylogenomic investigation of the class Geoglossomycetes provide insights into ecological specialization and systematics.</title>
        <authorList>
            <person name="Melie T."/>
            <person name="Pirro S."/>
            <person name="Miller A.N."/>
            <person name="Quandt A."/>
        </authorList>
    </citation>
    <scope>NUCLEOTIDE SEQUENCE</scope>
    <source>
        <strain evidence="2">GBOQ0MN5Z8</strain>
    </source>
</reference>
<dbReference type="PANTHER" id="PTHR36167">
    <property type="entry name" value="C2H2 FINGER DOMAIN TRANSCRIPTION FACTOR (EUROFUNG)-RELATED"/>
    <property type="match status" value="1"/>
</dbReference>
<comment type="caution">
    <text evidence="2">The sequence shown here is derived from an EMBL/GenBank/DDBJ whole genome shotgun (WGS) entry which is preliminary data.</text>
</comment>
<protein>
    <recommendedName>
        <fullName evidence="4">Fungal N-terminal domain-containing protein</fullName>
    </recommendedName>
</protein>
<proteinExistence type="predicted"/>
<keyword evidence="3" id="KW-1185">Reference proteome</keyword>
<dbReference type="Proteomes" id="UP000698800">
    <property type="component" value="Unassembled WGS sequence"/>
</dbReference>
<gene>
    <name evidence="2" type="ORF">FGG08_003091</name>
</gene>
<feature type="region of interest" description="Disordered" evidence="1">
    <location>
        <begin position="291"/>
        <end position="347"/>
    </location>
</feature>
<accession>A0A9P8L3Y2</accession>
<name>A0A9P8L3Y2_9PEZI</name>
<feature type="region of interest" description="Disordered" evidence="1">
    <location>
        <begin position="569"/>
        <end position="838"/>
    </location>
</feature>
<feature type="compositionally biased region" description="Polar residues" evidence="1">
    <location>
        <begin position="729"/>
        <end position="747"/>
    </location>
</feature>
<dbReference type="PANTHER" id="PTHR36167:SF3">
    <property type="entry name" value="C2H2 FINGER DOMAIN TRANSCRIPTION FACTOR (EUROFUNG)-RELATED"/>
    <property type="match status" value="1"/>
</dbReference>
<sequence length="838" mass="90934">MAEIGLVASVMGIAAFGAKLSMTLLEMGETVTMAREQMNAIANDILIFSSVLKQLGCALEVNKALCSDELGGTCTAILTRCERVFKDIDAAVKARKSEIRVGTRIKWLFDKPGIRELCATLDSLNMTLMLIIQTVSLAKNMSQVSKEDPYIQAKERLAQIAKVREEEFFLRTLVVASYIAIKALRATEGTPASASSQAASSDPSSPPSPFDRRPVPQPRFSRSATIVPSPQEPLPTSAYLLRLVPYSSIHNSGTNPQNPYDRATSRGEAAETVKSLLDSWTTIEVETTLSLLEDTNKHKPELSDSGDPGASRRDRADTGPKHVRNAEGAQEPLRAHSASTPNNMPEGLLRQANAQSTQYADMPPQYPPSPSVYPGYGVSPYPMTFGYSGPPIPMGGPPPPLPPTVGVFKAWIAGREPEYGHGSIYPVPNNYLSSLERGGGAVLWMQGSETELIYYTGPRAFFQVELLPPVMKSDGDVGLRFTGINGEFVEQEVLQLFKYPYELGESGLYTIRQTLSYEEVREIAMLSCRVVQRRLQVRSQHLMASRVTKSPTISNSATIIRSTELAVDTGDAPPLTAPPPHSSLGHPVSSGIPLHSHEMGSPPSTSSQRRSDISPHTTPPPPPSLLNRPVSSSSAPFHSDEMGSSPSTTSRRHNGGSKVRTDPLISTSNQPTSGKGRNPADIDRLGTLKRGTVRGGKESTSTPHGGWQPSSEGSEDEKPRRPKPRQKHTYSNTTISPINAHLLNSPSRAGYPDQHSDDPPPLPEDSEPKPHTTIPTNGLTLRRRRHSTNAPSLSSVRSSTSSRRRRKSSADERESDRRSPGFGLGGLSEYFTGRSGMD</sequence>